<keyword evidence="4 8" id="KW-0812">Transmembrane</keyword>
<feature type="transmembrane region" description="Helical" evidence="8">
    <location>
        <begin position="217"/>
        <end position="235"/>
    </location>
</feature>
<dbReference type="eggNOG" id="COG0428">
    <property type="taxonomic scope" value="Bacteria"/>
</dbReference>
<keyword evidence="5" id="KW-0862">Zinc</keyword>
<reference evidence="9 10" key="1">
    <citation type="submission" date="2014-11" db="EMBL/GenBank/DDBJ databases">
        <title>Whole genome shotgun sequence of Sphingomonas parapaucimobilis NBRC 15100.</title>
        <authorList>
            <person name="Katano-Makiyama Y."/>
            <person name="Hosoyama A."/>
            <person name="Hashimoto M."/>
            <person name="Hosoyama Y."/>
            <person name="Noguchi M."/>
            <person name="Numata M."/>
            <person name="Tsuchikane K."/>
            <person name="Hirakata S."/>
            <person name="Uohara A."/>
            <person name="Shimodaira J."/>
            <person name="Ohji S."/>
            <person name="Ichikawa N."/>
            <person name="Kimura A."/>
            <person name="Yamazoe A."/>
            <person name="Fujita N."/>
        </authorList>
    </citation>
    <scope>NUCLEOTIDE SEQUENCE [LARGE SCALE GENOMIC DNA]</scope>
    <source>
        <strain evidence="9 10">NBRC 15100</strain>
    </source>
</reference>
<keyword evidence="10" id="KW-1185">Reference proteome</keyword>
<dbReference type="InterPro" id="IPR003689">
    <property type="entry name" value="ZIP"/>
</dbReference>
<evidence type="ECO:0000256" key="4">
    <source>
        <dbReference type="ARBA" id="ARBA00022692"/>
    </source>
</evidence>
<evidence type="ECO:0000256" key="2">
    <source>
        <dbReference type="ARBA" id="ARBA00006939"/>
    </source>
</evidence>
<evidence type="ECO:0000256" key="3">
    <source>
        <dbReference type="ARBA" id="ARBA00022475"/>
    </source>
</evidence>
<comment type="subcellular location">
    <subcellularLocation>
        <location evidence="1">Cell membrane</location>
        <topology evidence="1">Multi-pass membrane protein</topology>
    </subcellularLocation>
</comment>
<evidence type="ECO:0000256" key="8">
    <source>
        <dbReference type="SAM" id="Phobius"/>
    </source>
</evidence>
<dbReference type="Pfam" id="PF02535">
    <property type="entry name" value="Zip"/>
    <property type="match status" value="1"/>
</dbReference>
<evidence type="ECO:0000256" key="1">
    <source>
        <dbReference type="ARBA" id="ARBA00004651"/>
    </source>
</evidence>
<evidence type="ECO:0000256" key="5">
    <source>
        <dbReference type="ARBA" id="ARBA00022833"/>
    </source>
</evidence>
<evidence type="ECO:0000313" key="9">
    <source>
        <dbReference type="EMBL" id="GAL99435.1"/>
    </source>
</evidence>
<feature type="transmembrane region" description="Helical" evidence="8">
    <location>
        <begin position="6"/>
        <end position="24"/>
    </location>
</feature>
<feature type="transmembrane region" description="Helical" evidence="8">
    <location>
        <begin position="31"/>
        <end position="49"/>
    </location>
</feature>
<evidence type="ECO:0000313" key="10">
    <source>
        <dbReference type="Proteomes" id="UP000032305"/>
    </source>
</evidence>
<evidence type="ECO:0000256" key="6">
    <source>
        <dbReference type="ARBA" id="ARBA00022989"/>
    </source>
</evidence>
<dbReference type="PANTHER" id="PTHR11040">
    <property type="entry name" value="ZINC/IRON TRANSPORTER"/>
    <property type="match status" value="1"/>
</dbReference>
<dbReference type="EMBL" id="BBPI01000001">
    <property type="protein sequence ID" value="GAL99435.1"/>
    <property type="molecule type" value="Genomic_DNA"/>
</dbReference>
<name>A0A0A1W2U7_9SPHN</name>
<keyword evidence="6 8" id="KW-1133">Transmembrane helix</keyword>
<feature type="transmembrane region" description="Helical" evidence="8">
    <location>
        <begin position="184"/>
        <end position="205"/>
    </location>
</feature>
<feature type="transmembrane region" description="Helical" evidence="8">
    <location>
        <begin position="160"/>
        <end position="178"/>
    </location>
</feature>
<accession>A0A0A1W2U7</accession>
<comment type="caution">
    <text evidence="9">The sequence shown here is derived from an EMBL/GenBank/DDBJ whole genome shotgun (WGS) entry which is preliminary data.</text>
</comment>
<gene>
    <name evidence="9" type="ORF">SP5_001_01340</name>
</gene>
<comment type="similarity">
    <text evidence="2">Belongs to the ZIP transporter (TC 2.A.5) family.</text>
</comment>
<dbReference type="GO" id="GO:0005886">
    <property type="term" value="C:plasma membrane"/>
    <property type="evidence" value="ECO:0007669"/>
    <property type="project" value="UniProtKB-SubCell"/>
</dbReference>
<sequence length="236" mass="24505">MTLVPLAFGFAAMLATLAGGLLALRLRHRIGLVLGVTAGIVVGVALFDLVPEALELAGDRWTIRAMMAFSAMGLGGYMLLDRVLARIPHAAAASWRGDLGPAMLCVHSLMDGLGIGIAFQIDTAAGWMIALAVLTHDVADGVNTVSLSLAARSEAAARRWLVLNGVAPMLGVVIGLGLSIPAGMLAPLMALFAGIFLYIGACELVPRSQSLDPRLRTSFATLAGIALMLGVTHFAH</sequence>
<protein>
    <submittedName>
        <fullName evidence="9">Putative permease</fullName>
    </submittedName>
</protein>
<feature type="transmembrane region" description="Helical" evidence="8">
    <location>
        <begin position="61"/>
        <end position="80"/>
    </location>
</feature>
<keyword evidence="3" id="KW-1003">Cell membrane</keyword>
<dbReference type="GO" id="GO:0005385">
    <property type="term" value="F:zinc ion transmembrane transporter activity"/>
    <property type="evidence" value="ECO:0007669"/>
    <property type="project" value="TreeGrafter"/>
</dbReference>
<dbReference type="AlphaFoldDB" id="A0A0A1W2U7"/>
<dbReference type="Proteomes" id="UP000032305">
    <property type="component" value="Unassembled WGS sequence"/>
</dbReference>
<organism evidence="9 10">
    <name type="scientific">Sphingomonas parapaucimobilis NBRC 15100</name>
    <dbReference type="NCBI Taxonomy" id="1219049"/>
    <lineage>
        <taxon>Bacteria</taxon>
        <taxon>Pseudomonadati</taxon>
        <taxon>Pseudomonadota</taxon>
        <taxon>Alphaproteobacteria</taxon>
        <taxon>Sphingomonadales</taxon>
        <taxon>Sphingomonadaceae</taxon>
        <taxon>Sphingomonas</taxon>
    </lineage>
</organism>
<dbReference type="RefSeq" id="WP_042482550.1">
    <property type="nucleotide sequence ID" value="NZ_BBPI01000001.1"/>
</dbReference>
<dbReference type="OrthoDB" id="120163at2"/>
<keyword evidence="7 8" id="KW-0472">Membrane</keyword>
<dbReference type="PANTHER" id="PTHR11040:SF211">
    <property type="entry name" value="ZINC TRANSPORTER ZIP11"/>
    <property type="match status" value="1"/>
</dbReference>
<evidence type="ECO:0000256" key="7">
    <source>
        <dbReference type="ARBA" id="ARBA00023136"/>
    </source>
</evidence>
<proteinExistence type="inferred from homology"/>